<reference evidence="2 3" key="1">
    <citation type="submission" date="2018-10" db="EMBL/GenBank/DDBJ databases">
        <title>Genomic Encyclopedia of Archaeal and Bacterial Type Strains, Phase II (KMG-II): from individual species to whole genera.</title>
        <authorList>
            <person name="Goeker M."/>
        </authorList>
    </citation>
    <scope>NUCLEOTIDE SEQUENCE [LARGE SCALE GENOMIC DNA]</scope>
    <source>
        <strain evidence="2 3">RP-AC37</strain>
    </source>
</reference>
<dbReference type="EMBL" id="RBWV01000014">
    <property type="protein sequence ID" value="RKS71415.1"/>
    <property type="molecule type" value="Genomic_DNA"/>
</dbReference>
<sequence>MSSMSKGKRSSGGRSLGPVTTEPAPDVPTACPQCHSTKVTRMAVKLTDGTPVTLMSCGECDTRTWWDGPQRIELQDVVDKSTKPGATGLDLRDRKRTDPVPPANASRRTSS</sequence>
<dbReference type="InParanoid" id="A0A420XLM8"/>
<dbReference type="OrthoDB" id="4829533at2"/>
<proteinExistence type="predicted"/>
<protein>
    <submittedName>
        <fullName evidence="2">Uncharacterized protein</fullName>
    </submittedName>
</protein>
<evidence type="ECO:0000313" key="2">
    <source>
        <dbReference type="EMBL" id="RKS71415.1"/>
    </source>
</evidence>
<feature type="region of interest" description="Disordered" evidence="1">
    <location>
        <begin position="76"/>
        <end position="111"/>
    </location>
</feature>
<organism evidence="2 3">
    <name type="scientific">Motilibacter peucedani</name>
    <dbReference type="NCBI Taxonomy" id="598650"/>
    <lineage>
        <taxon>Bacteria</taxon>
        <taxon>Bacillati</taxon>
        <taxon>Actinomycetota</taxon>
        <taxon>Actinomycetes</taxon>
        <taxon>Motilibacterales</taxon>
        <taxon>Motilibacteraceae</taxon>
        <taxon>Motilibacter</taxon>
    </lineage>
</organism>
<dbReference type="RefSeq" id="WP_121194482.1">
    <property type="nucleotide sequence ID" value="NZ_RBWV01000014.1"/>
</dbReference>
<dbReference type="AlphaFoldDB" id="A0A420XLM8"/>
<evidence type="ECO:0000313" key="3">
    <source>
        <dbReference type="Proteomes" id="UP000281955"/>
    </source>
</evidence>
<comment type="caution">
    <text evidence="2">The sequence shown here is derived from an EMBL/GenBank/DDBJ whole genome shotgun (WGS) entry which is preliminary data.</text>
</comment>
<keyword evidence="3" id="KW-1185">Reference proteome</keyword>
<name>A0A420XLM8_9ACTN</name>
<feature type="compositionally biased region" description="Basic residues" evidence="1">
    <location>
        <begin position="1"/>
        <end position="11"/>
    </location>
</feature>
<dbReference type="Proteomes" id="UP000281955">
    <property type="component" value="Unassembled WGS sequence"/>
</dbReference>
<accession>A0A420XLM8</accession>
<evidence type="ECO:0000256" key="1">
    <source>
        <dbReference type="SAM" id="MobiDB-lite"/>
    </source>
</evidence>
<feature type="region of interest" description="Disordered" evidence="1">
    <location>
        <begin position="1"/>
        <end position="32"/>
    </location>
</feature>
<gene>
    <name evidence="2" type="ORF">CLV35_3213</name>
</gene>